<proteinExistence type="predicted"/>
<evidence type="ECO:0000313" key="3">
    <source>
        <dbReference type="Proteomes" id="UP001213000"/>
    </source>
</evidence>
<reference evidence="2" key="1">
    <citation type="submission" date="2022-07" db="EMBL/GenBank/DDBJ databases">
        <title>Genome Sequence of Leucocoprinus birnbaumii.</title>
        <authorList>
            <person name="Buettner E."/>
        </authorList>
    </citation>
    <scope>NUCLEOTIDE SEQUENCE</scope>
    <source>
        <strain evidence="2">VT141</strain>
    </source>
</reference>
<feature type="compositionally biased region" description="Basic and acidic residues" evidence="1">
    <location>
        <begin position="568"/>
        <end position="582"/>
    </location>
</feature>
<accession>A0AAD5VJD1</accession>
<gene>
    <name evidence="2" type="ORF">NP233_g11825</name>
</gene>
<name>A0AAD5VJD1_9AGAR</name>
<dbReference type="Proteomes" id="UP001213000">
    <property type="component" value="Unassembled WGS sequence"/>
</dbReference>
<comment type="caution">
    <text evidence="2">The sequence shown here is derived from an EMBL/GenBank/DDBJ whole genome shotgun (WGS) entry which is preliminary data.</text>
</comment>
<sequence>MSQNNSTIARITRRYVNRPTPLTQDGDPHAAEIARFRRLNADLDQSLRERLRAHTLISIPLHEDDWMTWEVPVPTGKEELIVYDVLLIAESGGVHCRSTPPRSAYTAHGITGRIYVEAKTRNDVVTLFKPIRGIQWWEVKVVTRAEAMKLLNRHPGIYTPRHNTWVRLKASPFKNGLAFIQEVLQRDMLRVTVIPRLWYHRPPDFKQPRKRPSAKLFNRSKALEISGPSSVVTVGSGPTAKHHYFDISYDFFPPNDSYTTYDSSGFQDLLVESSEYFPIDVYPQLSEITPFMTCVSIPYTVKLLHVRLAENRRLKNGDRVLVVSTPHNINSVHERHVGHTGVVDGIMNSFAYVQFPDSVSGISEAVQLPLSSVRGHYKIGDYVKARTGNNQEQFSWVTSINDAEDQITIYNPNSPVGPPFPVGKAVVPNPAQEGHSEVLSSLSQFAEIEVWMGQNPHREFIDMSAFELSAYENLPITVLKGPLKGRSGIVKTISLCLRAKVELRGSYSSSRNQLEELNAEDLAFELDLYKWYRLQVKNTGSMNGALDVRIEVVHSIPATCSMLATMPENKRPPTPEPDRSLPEEEGPWSPNHLNHSRPGISAQATPRTCWLTKLPHINTFRTLKLSIQSFGSYANGKWDGQIGFYKGLSGSQVEFFSQDSGLISVPFYYVNPVNPTKAPQNAHCLAEGPDLGKRFKIQKFGEKECEVVPFHGGRSGRARQIATSDLAVIG</sequence>
<protein>
    <submittedName>
        <fullName evidence="2">Uncharacterized protein</fullName>
    </submittedName>
</protein>
<evidence type="ECO:0000256" key="1">
    <source>
        <dbReference type="SAM" id="MobiDB-lite"/>
    </source>
</evidence>
<dbReference type="EMBL" id="JANIEX010001512">
    <property type="protein sequence ID" value="KAJ3557119.1"/>
    <property type="molecule type" value="Genomic_DNA"/>
</dbReference>
<evidence type="ECO:0000313" key="2">
    <source>
        <dbReference type="EMBL" id="KAJ3557119.1"/>
    </source>
</evidence>
<organism evidence="2 3">
    <name type="scientific">Leucocoprinus birnbaumii</name>
    <dbReference type="NCBI Taxonomy" id="56174"/>
    <lineage>
        <taxon>Eukaryota</taxon>
        <taxon>Fungi</taxon>
        <taxon>Dikarya</taxon>
        <taxon>Basidiomycota</taxon>
        <taxon>Agaricomycotina</taxon>
        <taxon>Agaricomycetes</taxon>
        <taxon>Agaricomycetidae</taxon>
        <taxon>Agaricales</taxon>
        <taxon>Agaricineae</taxon>
        <taxon>Agaricaceae</taxon>
        <taxon>Leucocoprinus</taxon>
    </lineage>
</organism>
<dbReference type="GO" id="GO:0006354">
    <property type="term" value="P:DNA-templated transcription elongation"/>
    <property type="evidence" value="ECO:0007669"/>
    <property type="project" value="InterPro"/>
</dbReference>
<dbReference type="AlphaFoldDB" id="A0AAD5VJD1"/>
<dbReference type="InterPro" id="IPR036735">
    <property type="entry name" value="NGN_dom_sf"/>
</dbReference>
<dbReference type="Gene3D" id="3.30.70.940">
    <property type="entry name" value="NusG, N-terminal domain"/>
    <property type="match status" value="1"/>
</dbReference>
<feature type="region of interest" description="Disordered" evidence="1">
    <location>
        <begin position="565"/>
        <end position="601"/>
    </location>
</feature>
<keyword evidence="3" id="KW-1185">Reference proteome</keyword>